<protein>
    <submittedName>
        <fullName evidence="2">HRDC domain-containing protein</fullName>
    </submittedName>
</protein>
<dbReference type="Gene3D" id="3.30.420.10">
    <property type="entry name" value="Ribonuclease H-like superfamily/Ribonuclease H"/>
    <property type="match status" value="1"/>
</dbReference>
<dbReference type="AlphaFoldDB" id="A0A8J6R5B7"/>
<evidence type="ECO:0000313" key="3">
    <source>
        <dbReference type="Proteomes" id="UP000632828"/>
    </source>
</evidence>
<dbReference type="PANTHER" id="PTHR47649">
    <property type="entry name" value="RIBONUCLEASE D"/>
    <property type="match status" value="1"/>
</dbReference>
<proteinExistence type="predicted"/>
<dbReference type="SMART" id="SM00341">
    <property type="entry name" value="HRDC"/>
    <property type="match status" value="2"/>
</dbReference>
<dbReference type="PROSITE" id="PS50967">
    <property type="entry name" value="HRDC"/>
    <property type="match status" value="2"/>
</dbReference>
<dbReference type="GO" id="GO:0008408">
    <property type="term" value="F:3'-5' exonuclease activity"/>
    <property type="evidence" value="ECO:0007669"/>
    <property type="project" value="InterPro"/>
</dbReference>
<organism evidence="2 3">
    <name type="scientific">Pelovirga terrestris</name>
    <dbReference type="NCBI Taxonomy" id="2771352"/>
    <lineage>
        <taxon>Bacteria</taxon>
        <taxon>Pseudomonadati</taxon>
        <taxon>Thermodesulfobacteriota</taxon>
        <taxon>Desulfuromonadia</taxon>
        <taxon>Geobacterales</taxon>
        <taxon>Geobacteraceae</taxon>
        <taxon>Pelovirga</taxon>
    </lineage>
</organism>
<dbReference type="RefSeq" id="WP_191154355.1">
    <property type="nucleotide sequence ID" value="NZ_JACWUN010000004.1"/>
</dbReference>
<reference evidence="2" key="1">
    <citation type="submission" date="2020-09" db="EMBL/GenBank/DDBJ databases">
        <title>Pelobacter alkaliphilus sp. nov., a novel anaerobic arsenate-reducing bacterium from terrestrial mud volcano.</title>
        <authorList>
            <person name="Khomyakova M.A."/>
            <person name="Merkel A.Y."/>
            <person name="Slobodkin A.I."/>
        </authorList>
    </citation>
    <scope>NUCLEOTIDE SEQUENCE</scope>
    <source>
        <strain evidence="2">M08fum</strain>
    </source>
</reference>
<dbReference type="EMBL" id="JACWUN010000004">
    <property type="protein sequence ID" value="MBD1400089.1"/>
    <property type="molecule type" value="Genomic_DNA"/>
</dbReference>
<accession>A0A8J6R5B7</accession>
<keyword evidence="3" id="KW-1185">Reference proteome</keyword>
<feature type="domain" description="HRDC" evidence="1">
    <location>
        <begin position="302"/>
        <end position="375"/>
    </location>
</feature>
<dbReference type="Pfam" id="PF01612">
    <property type="entry name" value="DNA_pol_A_exo1"/>
    <property type="match status" value="1"/>
</dbReference>
<dbReference type="InterPro" id="IPR002121">
    <property type="entry name" value="HRDC_dom"/>
</dbReference>
<sequence>MSLPTILTTAVEVADFAVELAGHETIAVDLEADSMHNYQEKVCLLQFTTPQRTVLIDPLAIPDLDSLKSMFANPDQRKIFHAADYDIRSLGRDFEISVRGLFDTMISCQFLGEERFGLADVLKKYYGVELNKRFQRADWSLRPLSDDMIRYAAEDTSHLHDLARLLEDKLVEKGRLAWVKEECELLEQVRFSPQNGPLFLRFKGAGSLKPRQLAALEHMLVWRDDEARRRNTPHYKVLGNKPLLELARLLPEGRNQLEGIDGLPPRMAGRYGGTILQQIGAALELTEEQLPTYPRSVRKEVDPAVEGRFNALKKWRTKIAAELQLDPGVLINNALLEELALRNPRSFEDPAIAELLKRWQQQVLAKGIIATLQRT</sequence>
<dbReference type="InterPro" id="IPR010997">
    <property type="entry name" value="HRDC-like_sf"/>
</dbReference>
<dbReference type="Proteomes" id="UP000632828">
    <property type="component" value="Unassembled WGS sequence"/>
</dbReference>
<dbReference type="InterPro" id="IPR051086">
    <property type="entry name" value="RNase_D-like"/>
</dbReference>
<dbReference type="InterPro" id="IPR044876">
    <property type="entry name" value="HRDC_dom_sf"/>
</dbReference>
<dbReference type="InterPro" id="IPR012337">
    <property type="entry name" value="RNaseH-like_sf"/>
</dbReference>
<dbReference type="Pfam" id="PF00570">
    <property type="entry name" value="HRDC"/>
    <property type="match status" value="2"/>
</dbReference>
<dbReference type="GO" id="GO:0000166">
    <property type="term" value="F:nucleotide binding"/>
    <property type="evidence" value="ECO:0007669"/>
    <property type="project" value="InterPro"/>
</dbReference>
<dbReference type="SUPFAM" id="SSF47819">
    <property type="entry name" value="HRDC-like"/>
    <property type="match status" value="2"/>
</dbReference>
<dbReference type="GO" id="GO:0006139">
    <property type="term" value="P:nucleobase-containing compound metabolic process"/>
    <property type="evidence" value="ECO:0007669"/>
    <property type="project" value="InterPro"/>
</dbReference>
<evidence type="ECO:0000259" key="1">
    <source>
        <dbReference type="PROSITE" id="PS50967"/>
    </source>
</evidence>
<dbReference type="GO" id="GO:0003676">
    <property type="term" value="F:nucleic acid binding"/>
    <property type="evidence" value="ECO:0007669"/>
    <property type="project" value="InterPro"/>
</dbReference>
<gene>
    <name evidence="2" type="ORF">ICT70_05320</name>
</gene>
<feature type="domain" description="HRDC" evidence="1">
    <location>
        <begin position="209"/>
        <end position="289"/>
    </location>
</feature>
<evidence type="ECO:0000313" key="2">
    <source>
        <dbReference type="EMBL" id="MBD1400089.1"/>
    </source>
</evidence>
<dbReference type="SMART" id="SM00474">
    <property type="entry name" value="35EXOc"/>
    <property type="match status" value="1"/>
</dbReference>
<comment type="caution">
    <text evidence="2">The sequence shown here is derived from an EMBL/GenBank/DDBJ whole genome shotgun (WGS) entry which is preliminary data.</text>
</comment>
<name>A0A8J6R5B7_9BACT</name>
<dbReference type="PANTHER" id="PTHR47649:SF1">
    <property type="entry name" value="RIBONUCLEASE D"/>
    <property type="match status" value="1"/>
</dbReference>
<dbReference type="InterPro" id="IPR002562">
    <property type="entry name" value="3'-5'_exonuclease_dom"/>
</dbReference>
<dbReference type="Gene3D" id="1.10.150.80">
    <property type="entry name" value="HRDC domain"/>
    <property type="match status" value="2"/>
</dbReference>
<dbReference type="InterPro" id="IPR036397">
    <property type="entry name" value="RNaseH_sf"/>
</dbReference>
<dbReference type="SUPFAM" id="SSF53098">
    <property type="entry name" value="Ribonuclease H-like"/>
    <property type="match status" value="1"/>
</dbReference>
<dbReference type="CDD" id="cd06142">
    <property type="entry name" value="RNaseD_exo"/>
    <property type="match status" value="1"/>
</dbReference>